<evidence type="ECO:0000313" key="2">
    <source>
        <dbReference type="Proteomes" id="UP000198724"/>
    </source>
</evidence>
<dbReference type="EMBL" id="FOOT01000004">
    <property type="protein sequence ID" value="SFG87039.1"/>
    <property type="molecule type" value="Genomic_DNA"/>
</dbReference>
<accession>A0A1I2VF22</accession>
<proteinExistence type="predicted"/>
<organism evidence="1 2">
    <name type="scientific">Pontibacter chinhatensis</name>
    <dbReference type="NCBI Taxonomy" id="1436961"/>
    <lineage>
        <taxon>Bacteria</taxon>
        <taxon>Pseudomonadati</taxon>
        <taxon>Bacteroidota</taxon>
        <taxon>Cytophagia</taxon>
        <taxon>Cytophagales</taxon>
        <taxon>Hymenobacteraceae</taxon>
        <taxon>Pontibacter</taxon>
    </lineage>
</organism>
<keyword evidence="2" id="KW-1185">Reference proteome</keyword>
<gene>
    <name evidence="1" type="ORF">SAMN05421739_104137</name>
</gene>
<protein>
    <recommendedName>
        <fullName evidence="3">Lipoprotein</fullName>
    </recommendedName>
</protein>
<dbReference type="AlphaFoldDB" id="A0A1I2VF22"/>
<reference evidence="2" key="1">
    <citation type="submission" date="2016-10" db="EMBL/GenBank/DDBJ databases">
        <authorList>
            <person name="Varghese N."/>
            <person name="Submissions S."/>
        </authorList>
    </citation>
    <scope>NUCLEOTIDE SEQUENCE [LARGE SCALE GENOMIC DNA]</scope>
    <source>
        <strain evidence="2">LP51</strain>
    </source>
</reference>
<sequence>MQRTSFLVILSLKAVTLLLLLNFITGCIPSTRYTSYIGGCPTSLASGDSLLLGEAAGVPANQSYELYQMLEPQLREAGLQPAYAVEQDMDLRMHGIRPETATDASSLAKMEQMGYAYYLRWAVGNQAAGLGYTSVSAGERQEVQQFGGKLESGNTKASVTFELYSTQTRKLVYTLTATTEMAGLTVPNKDQENGHRGSSSVNVSTISMAVSRASLKDVKRLLENCSCCHK</sequence>
<dbReference type="Proteomes" id="UP000198724">
    <property type="component" value="Unassembled WGS sequence"/>
</dbReference>
<evidence type="ECO:0008006" key="3">
    <source>
        <dbReference type="Google" id="ProtNLM"/>
    </source>
</evidence>
<name>A0A1I2VF22_9BACT</name>
<evidence type="ECO:0000313" key="1">
    <source>
        <dbReference type="EMBL" id="SFG87039.1"/>
    </source>
</evidence>
<dbReference type="PROSITE" id="PS51257">
    <property type="entry name" value="PROKAR_LIPOPROTEIN"/>
    <property type="match status" value="1"/>
</dbReference>